<gene>
    <name evidence="7" type="ORF">AMK59_7445</name>
</gene>
<dbReference type="SUPFAM" id="SSF57903">
    <property type="entry name" value="FYVE/PHD zinc finger"/>
    <property type="match status" value="1"/>
</dbReference>
<feature type="region of interest" description="Disordered" evidence="5">
    <location>
        <begin position="218"/>
        <end position="246"/>
    </location>
</feature>
<evidence type="ECO:0000256" key="4">
    <source>
        <dbReference type="PROSITE-ProRule" id="PRU00508"/>
    </source>
</evidence>
<evidence type="ECO:0000256" key="1">
    <source>
        <dbReference type="ARBA" id="ARBA00022723"/>
    </source>
</evidence>
<dbReference type="Proteomes" id="UP000051574">
    <property type="component" value="Unassembled WGS sequence"/>
</dbReference>
<dbReference type="PANTHER" id="PTHR13513:SF9">
    <property type="entry name" value="E3 UBIQUITIN-PROTEIN LIGASE UBR7-RELATED"/>
    <property type="match status" value="1"/>
</dbReference>
<sequence length="384" mass="43451">MESNVEDTSNNDLSADEMETVTLTEVAQSQQSLYADAYAVLGASDDKNCTYSEGYLKRQALYACLTCIPEARTNESKRAGICLACTYHCHDGHELVELYTKRNFRCDCGNSKFPDFTCNLSGNKDETNELNLYNQNFSGVYCTCSRPYPDPDDSVVDEMIQCIICEDWYHTRHLGVDIPSTFAEMICENCVKEHDFLLHYEGLTITRITQDSTDDALDITGDKNATESNEVGSAPNEQSTTSTDQDIIEIDAPNECKKPKNKSGKVCTKFMKDISWRQQLCTCETCTNMYAAQNVTFLTDIHDTVQFYEDKGKATALEDEECAINSVDRVPLMEAIAGYNDLKGHLVEYLKKFQENKKVVREEDIREFFSSMAARKKQKTVIPY</sequence>
<dbReference type="EMBL" id="LJIG01022511">
    <property type="protein sequence ID" value="KRT80194.1"/>
    <property type="molecule type" value="Genomic_DNA"/>
</dbReference>
<keyword evidence="2" id="KW-0863">Zinc-finger</keyword>
<dbReference type="GO" id="GO:0008270">
    <property type="term" value="F:zinc ion binding"/>
    <property type="evidence" value="ECO:0007669"/>
    <property type="project" value="UniProtKB-KW"/>
</dbReference>
<reference evidence="7 8" key="1">
    <citation type="submission" date="2015-09" db="EMBL/GenBank/DDBJ databases">
        <title>Draft genome of the scarab beetle Oryctes borbonicus.</title>
        <authorList>
            <person name="Meyer J.M."/>
            <person name="Markov G.V."/>
            <person name="Baskaran P."/>
            <person name="Herrmann M."/>
            <person name="Sommer R.J."/>
            <person name="Roedelsperger C."/>
        </authorList>
    </citation>
    <scope>NUCLEOTIDE SEQUENCE [LARGE SCALE GENOMIC DNA]</scope>
    <source>
        <strain evidence="7">OB123</strain>
        <tissue evidence="7">Whole animal</tissue>
    </source>
</reference>
<evidence type="ECO:0000259" key="6">
    <source>
        <dbReference type="PROSITE" id="PS51157"/>
    </source>
</evidence>
<dbReference type="CDD" id="cd19677">
    <property type="entry name" value="UBR-box_UBR7"/>
    <property type="match status" value="1"/>
</dbReference>
<feature type="domain" description="UBR-type" evidence="6">
    <location>
        <begin position="47"/>
        <end position="123"/>
    </location>
</feature>
<dbReference type="InterPro" id="IPR001965">
    <property type="entry name" value="Znf_PHD"/>
</dbReference>
<name>A0A0T6AYS1_9SCAR</name>
<evidence type="ECO:0000313" key="8">
    <source>
        <dbReference type="Proteomes" id="UP000051574"/>
    </source>
</evidence>
<evidence type="ECO:0000256" key="3">
    <source>
        <dbReference type="ARBA" id="ARBA00022833"/>
    </source>
</evidence>
<dbReference type="InterPro" id="IPR003126">
    <property type="entry name" value="Znf_UBR"/>
</dbReference>
<keyword evidence="3" id="KW-0862">Zinc</keyword>
<dbReference type="Gene3D" id="3.30.40.10">
    <property type="entry name" value="Zinc/RING finger domain, C3HC4 (zinc finger)"/>
    <property type="match status" value="1"/>
</dbReference>
<dbReference type="InterPro" id="IPR040204">
    <property type="entry name" value="UBR7"/>
</dbReference>
<dbReference type="SMART" id="SM00249">
    <property type="entry name" value="PHD"/>
    <property type="match status" value="1"/>
</dbReference>
<dbReference type="PROSITE" id="PS51157">
    <property type="entry name" value="ZF_UBR"/>
    <property type="match status" value="1"/>
</dbReference>
<dbReference type="InterPro" id="IPR013083">
    <property type="entry name" value="Znf_RING/FYVE/PHD"/>
</dbReference>
<dbReference type="InterPro" id="IPR011011">
    <property type="entry name" value="Znf_FYVE_PHD"/>
</dbReference>
<accession>A0A0T6AYS1</accession>
<keyword evidence="1" id="KW-0479">Metal-binding</keyword>
<keyword evidence="8" id="KW-1185">Reference proteome</keyword>
<proteinExistence type="predicted"/>
<feature type="non-terminal residue" evidence="7">
    <location>
        <position position="384"/>
    </location>
</feature>
<organism evidence="7 8">
    <name type="scientific">Oryctes borbonicus</name>
    <dbReference type="NCBI Taxonomy" id="1629725"/>
    <lineage>
        <taxon>Eukaryota</taxon>
        <taxon>Metazoa</taxon>
        <taxon>Ecdysozoa</taxon>
        <taxon>Arthropoda</taxon>
        <taxon>Hexapoda</taxon>
        <taxon>Insecta</taxon>
        <taxon>Pterygota</taxon>
        <taxon>Neoptera</taxon>
        <taxon>Endopterygota</taxon>
        <taxon>Coleoptera</taxon>
        <taxon>Polyphaga</taxon>
        <taxon>Scarabaeiformia</taxon>
        <taxon>Scarabaeidae</taxon>
        <taxon>Dynastinae</taxon>
        <taxon>Oryctes</taxon>
    </lineage>
</organism>
<feature type="compositionally biased region" description="Polar residues" evidence="5">
    <location>
        <begin position="226"/>
        <end position="245"/>
    </location>
</feature>
<evidence type="ECO:0000256" key="5">
    <source>
        <dbReference type="SAM" id="MobiDB-lite"/>
    </source>
</evidence>
<dbReference type="OrthoDB" id="10262564at2759"/>
<dbReference type="AlphaFoldDB" id="A0A0T6AYS1"/>
<feature type="zinc finger region" description="UBR-type" evidence="4">
    <location>
        <begin position="47"/>
        <end position="123"/>
    </location>
</feature>
<comment type="caution">
    <text evidence="7">The sequence shown here is derived from an EMBL/GenBank/DDBJ whole genome shotgun (WGS) entry which is preliminary data.</text>
</comment>
<evidence type="ECO:0000256" key="2">
    <source>
        <dbReference type="ARBA" id="ARBA00022771"/>
    </source>
</evidence>
<dbReference type="GO" id="GO:0061630">
    <property type="term" value="F:ubiquitin protein ligase activity"/>
    <property type="evidence" value="ECO:0007669"/>
    <property type="project" value="InterPro"/>
</dbReference>
<protein>
    <submittedName>
        <fullName evidence="7">PHD finger motif containing protein</fullName>
    </submittedName>
</protein>
<dbReference type="SMART" id="SM00396">
    <property type="entry name" value="ZnF_UBR1"/>
    <property type="match status" value="1"/>
</dbReference>
<dbReference type="Pfam" id="PF02207">
    <property type="entry name" value="zf-UBR"/>
    <property type="match status" value="1"/>
</dbReference>
<dbReference type="GO" id="GO:0005737">
    <property type="term" value="C:cytoplasm"/>
    <property type="evidence" value="ECO:0007669"/>
    <property type="project" value="TreeGrafter"/>
</dbReference>
<evidence type="ECO:0000313" key="7">
    <source>
        <dbReference type="EMBL" id="KRT80194.1"/>
    </source>
</evidence>
<dbReference type="InterPro" id="IPR047506">
    <property type="entry name" value="UBR7-like_UBR-box"/>
</dbReference>
<dbReference type="PANTHER" id="PTHR13513">
    <property type="entry name" value="E3 UBIQUITIN-PROTEIN LIGASE UBR7"/>
    <property type="match status" value="1"/>
</dbReference>
<dbReference type="CDD" id="cd15542">
    <property type="entry name" value="PHD_UBR7"/>
    <property type="match status" value="1"/>
</dbReference>